<name>A0AAN8FTI6_TRICO</name>
<sequence>MNKNRVPLLLSNFTHSPPSPAISRASVVRHVARNVCALYGRTGVCTLMSEFHTTAYRKQNNADGAMLLDPKAITNRLRIAPLALLCNRSETQLPRHAWLAHTASHPARRRAKPLH</sequence>
<proteinExistence type="predicted"/>
<accession>A0AAN8FTI6</accession>
<protein>
    <submittedName>
        <fullName evidence="1">Uncharacterized protein</fullName>
    </submittedName>
</protein>
<keyword evidence="2" id="KW-1185">Reference proteome</keyword>
<reference evidence="1 2" key="1">
    <citation type="submission" date="2019-10" db="EMBL/GenBank/DDBJ databases">
        <title>Assembly and Annotation for the nematode Trichostrongylus colubriformis.</title>
        <authorList>
            <person name="Martin J."/>
        </authorList>
    </citation>
    <scope>NUCLEOTIDE SEQUENCE [LARGE SCALE GENOMIC DNA]</scope>
    <source>
        <strain evidence="1">G859</strain>
        <tissue evidence="1">Whole worm</tissue>
    </source>
</reference>
<dbReference type="Proteomes" id="UP001331761">
    <property type="component" value="Unassembled WGS sequence"/>
</dbReference>
<comment type="caution">
    <text evidence="1">The sequence shown here is derived from an EMBL/GenBank/DDBJ whole genome shotgun (WGS) entry which is preliminary data.</text>
</comment>
<evidence type="ECO:0000313" key="1">
    <source>
        <dbReference type="EMBL" id="KAK5976420.1"/>
    </source>
</evidence>
<gene>
    <name evidence="1" type="ORF">GCK32_021196</name>
</gene>
<evidence type="ECO:0000313" key="2">
    <source>
        <dbReference type="Proteomes" id="UP001331761"/>
    </source>
</evidence>
<dbReference type="EMBL" id="WIXE01011900">
    <property type="protein sequence ID" value="KAK5976420.1"/>
    <property type="molecule type" value="Genomic_DNA"/>
</dbReference>
<dbReference type="AlphaFoldDB" id="A0AAN8FTI6"/>
<organism evidence="1 2">
    <name type="scientific">Trichostrongylus colubriformis</name>
    <name type="common">Black scour worm</name>
    <dbReference type="NCBI Taxonomy" id="6319"/>
    <lineage>
        <taxon>Eukaryota</taxon>
        <taxon>Metazoa</taxon>
        <taxon>Ecdysozoa</taxon>
        <taxon>Nematoda</taxon>
        <taxon>Chromadorea</taxon>
        <taxon>Rhabditida</taxon>
        <taxon>Rhabditina</taxon>
        <taxon>Rhabditomorpha</taxon>
        <taxon>Strongyloidea</taxon>
        <taxon>Trichostrongylidae</taxon>
        <taxon>Trichostrongylus</taxon>
    </lineage>
</organism>